<protein>
    <submittedName>
        <fullName evidence="3">Testis-expressed protein 36</fullName>
    </submittedName>
</protein>
<keyword evidence="2" id="KW-1185">Reference proteome</keyword>
<dbReference type="PANTHER" id="PTHR35440:SF1">
    <property type="entry name" value="TESTIS-EXPRESSED PROTEIN 36"/>
    <property type="match status" value="1"/>
</dbReference>
<reference evidence="3" key="1">
    <citation type="submission" date="2025-08" db="UniProtKB">
        <authorList>
            <consortium name="RefSeq"/>
        </authorList>
    </citation>
    <scope>IDENTIFICATION</scope>
</reference>
<dbReference type="InterPro" id="IPR029369">
    <property type="entry name" value="HDNR"/>
</dbReference>
<sequence>MGKGRRFNPSLDNDGLWFPHSGVPQKTQESITKAMLREPHCPQASQQIQGKLPPIYRIREKQAVNNSFPFSLHDNRHSFENYGYYLDCGLGRRKIPPEKRQQISRNFNLWACDYVPSCLDGFSNNQISYPSPEAVVIPIFRRFPRQYKEIWNDFKLIPRKSLTEFLETNPEARFAVDEKDSSPKEC</sequence>
<dbReference type="Proteomes" id="UP001652624">
    <property type="component" value="Chromosome 14"/>
</dbReference>
<accession>A0ABM3VRY0</accession>
<organism evidence="2 3">
    <name type="scientific">Erinaceus europaeus</name>
    <name type="common">Western European hedgehog</name>
    <dbReference type="NCBI Taxonomy" id="9365"/>
    <lineage>
        <taxon>Eukaryota</taxon>
        <taxon>Metazoa</taxon>
        <taxon>Chordata</taxon>
        <taxon>Craniata</taxon>
        <taxon>Vertebrata</taxon>
        <taxon>Euteleostomi</taxon>
        <taxon>Mammalia</taxon>
        <taxon>Eutheria</taxon>
        <taxon>Laurasiatheria</taxon>
        <taxon>Eulipotyphla</taxon>
        <taxon>Erinaceidae</taxon>
        <taxon>Erinaceinae</taxon>
        <taxon>Erinaceus</taxon>
    </lineage>
</organism>
<proteinExistence type="predicted"/>
<dbReference type="GeneID" id="103114208"/>
<evidence type="ECO:0000259" key="1">
    <source>
        <dbReference type="Pfam" id="PF15115"/>
    </source>
</evidence>
<dbReference type="Pfam" id="PF15115">
    <property type="entry name" value="HDNR"/>
    <property type="match status" value="1"/>
</dbReference>
<gene>
    <name evidence="3" type="primary">TEX36</name>
</gene>
<evidence type="ECO:0000313" key="2">
    <source>
        <dbReference type="Proteomes" id="UP001652624"/>
    </source>
</evidence>
<name>A0ABM3VRY0_ERIEU</name>
<feature type="domain" description="Domain of unknown function with conserved HDNR motif" evidence="1">
    <location>
        <begin position="1"/>
        <end position="175"/>
    </location>
</feature>
<dbReference type="RefSeq" id="XP_060027091.1">
    <property type="nucleotide sequence ID" value="XM_060171108.1"/>
</dbReference>
<evidence type="ECO:0000313" key="3">
    <source>
        <dbReference type="RefSeq" id="XP_060027091.1"/>
    </source>
</evidence>
<dbReference type="PANTHER" id="PTHR35440">
    <property type="entry name" value="TESTIS-EXPRESSED PROTEIN 36"/>
    <property type="match status" value="1"/>
</dbReference>